<dbReference type="PROSITE" id="PS51257">
    <property type="entry name" value="PROKAR_LIPOPROTEIN"/>
    <property type="match status" value="1"/>
</dbReference>
<dbReference type="NCBIfam" id="TIGR01200">
    <property type="entry name" value="GLPGLI"/>
    <property type="match status" value="1"/>
</dbReference>
<evidence type="ECO:0000313" key="1">
    <source>
        <dbReference type="EMBL" id="SFQ79244.1"/>
    </source>
</evidence>
<dbReference type="RefSeq" id="WP_092678351.1">
    <property type="nucleotide sequence ID" value="NZ_FOXS01000008.1"/>
</dbReference>
<proteinExistence type="predicted"/>
<dbReference type="AlphaFoldDB" id="A0A1I6BEA8"/>
<evidence type="ECO:0000313" key="2">
    <source>
        <dbReference type="Proteomes" id="UP000199029"/>
    </source>
</evidence>
<protein>
    <submittedName>
        <fullName evidence="1">GLPGLI family protein</fullName>
    </submittedName>
</protein>
<reference evidence="2" key="1">
    <citation type="submission" date="2016-10" db="EMBL/GenBank/DDBJ databases">
        <authorList>
            <person name="Varghese N."/>
            <person name="Submissions S."/>
        </authorList>
    </citation>
    <scope>NUCLEOTIDE SEQUENCE [LARGE SCALE GENOMIC DNA]</scope>
    <source>
        <strain evidence="2">OR362-8,ATCC BAA-1266,JCM 13504</strain>
    </source>
</reference>
<dbReference type="EMBL" id="FOXS01000008">
    <property type="protein sequence ID" value="SFQ79244.1"/>
    <property type="molecule type" value="Genomic_DNA"/>
</dbReference>
<gene>
    <name evidence="1" type="ORF">SAMN04515668_4418</name>
</gene>
<dbReference type="Pfam" id="PF09697">
    <property type="entry name" value="Porph_ging"/>
    <property type="match status" value="1"/>
</dbReference>
<organism evidence="1 2">
    <name type="scientific">Hymenobacter arizonensis</name>
    <name type="common">Siccationidurans arizonensis</name>
    <dbReference type="NCBI Taxonomy" id="1227077"/>
    <lineage>
        <taxon>Bacteria</taxon>
        <taxon>Pseudomonadati</taxon>
        <taxon>Bacteroidota</taxon>
        <taxon>Cytophagia</taxon>
        <taxon>Cytophagales</taxon>
        <taxon>Hymenobacteraceae</taxon>
        <taxon>Hymenobacter</taxon>
    </lineage>
</organism>
<name>A0A1I6BEA8_HYMAR</name>
<dbReference type="Proteomes" id="UP000199029">
    <property type="component" value="Unassembled WGS sequence"/>
</dbReference>
<keyword evidence="2" id="KW-1185">Reference proteome</keyword>
<dbReference type="STRING" id="1227077.SAMN04515668_4418"/>
<sequence length="280" mass="31807">MTRYYCLLWMVTLLGSCATKNLPVRSNLTPTDTQGNLTFKYRISYKPDSLIPETSTEYSNLLVGEQFSRFETVGGRAQDSVRSLFPDVLTAENFSAQEFADKMLAIPRTKFYYTIFKRATTGRLYCYEKIGNARYTYIETDSTFKWQIGPEKMTVAGYACQRATVRFAGRAFEAWFTREIPISEGPYKFHGLPGLIVKINDTRQQYVFELVRAGKTATADLIVLPTKAARLVTKTEMRRGLALHNLQFASRMASMAAGEKSLSAAERERMLKPLNPLELQ</sequence>
<dbReference type="InterPro" id="IPR005901">
    <property type="entry name" value="GLPGLI"/>
</dbReference>
<dbReference type="OrthoDB" id="1440774at2"/>
<accession>A0A1I6BEA8</accession>